<organism evidence="1 2">
    <name type="scientific">Araneus ventricosus</name>
    <name type="common">Orbweaver spider</name>
    <name type="synonym">Epeira ventricosa</name>
    <dbReference type="NCBI Taxonomy" id="182803"/>
    <lineage>
        <taxon>Eukaryota</taxon>
        <taxon>Metazoa</taxon>
        <taxon>Ecdysozoa</taxon>
        <taxon>Arthropoda</taxon>
        <taxon>Chelicerata</taxon>
        <taxon>Arachnida</taxon>
        <taxon>Araneae</taxon>
        <taxon>Araneomorphae</taxon>
        <taxon>Entelegynae</taxon>
        <taxon>Araneoidea</taxon>
        <taxon>Araneidae</taxon>
        <taxon>Araneus</taxon>
    </lineage>
</organism>
<sequence length="179" mass="19321">MPVDSAYCGMGPGRIGGFQGNSSLGGRASTLMKARLASEAAVQLSKRVKATEEFVGAGFSMFHTCGFVKSQGLSIRFYFCPTIPVQLSKRCNESLRFCGSTYLSALRSLKGFRKIDAVCKIPVHSRKGDGTAGEQASSSTKELQTFPTGLPYPHAAATILCKGTIPYHYDQCLNLHRNN</sequence>
<dbReference type="Proteomes" id="UP000499080">
    <property type="component" value="Unassembled WGS sequence"/>
</dbReference>
<keyword evidence="2" id="KW-1185">Reference proteome</keyword>
<comment type="caution">
    <text evidence="1">The sequence shown here is derived from an EMBL/GenBank/DDBJ whole genome shotgun (WGS) entry which is preliminary data.</text>
</comment>
<proteinExistence type="predicted"/>
<evidence type="ECO:0000313" key="2">
    <source>
        <dbReference type="Proteomes" id="UP000499080"/>
    </source>
</evidence>
<evidence type="ECO:0000313" key="1">
    <source>
        <dbReference type="EMBL" id="GBO30759.1"/>
    </source>
</evidence>
<dbReference type="EMBL" id="BGPR01053967">
    <property type="protein sequence ID" value="GBO30759.1"/>
    <property type="molecule type" value="Genomic_DNA"/>
</dbReference>
<gene>
    <name evidence="1" type="ORF">AVEN_197682_1</name>
</gene>
<reference evidence="1 2" key="1">
    <citation type="journal article" date="2019" name="Sci. Rep.">
        <title>Orb-weaving spider Araneus ventricosus genome elucidates the spidroin gene catalogue.</title>
        <authorList>
            <person name="Kono N."/>
            <person name="Nakamura H."/>
            <person name="Ohtoshi R."/>
            <person name="Moran D.A.P."/>
            <person name="Shinohara A."/>
            <person name="Yoshida Y."/>
            <person name="Fujiwara M."/>
            <person name="Mori M."/>
            <person name="Tomita M."/>
            <person name="Arakawa K."/>
        </authorList>
    </citation>
    <scope>NUCLEOTIDE SEQUENCE [LARGE SCALE GENOMIC DNA]</scope>
</reference>
<name>A0A4Y2W051_ARAVE</name>
<protein>
    <submittedName>
        <fullName evidence="1">Uncharacterized protein</fullName>
    </submittedName>
</protein>
<accession>A0A4Y2W051</accession>
<dbReference type="AlphaFoldDB" id="A0A4Y2W051"/>